<evidence type="ECO:0000313" key="2">
    <source>
        <dbReference type="Proteomes" id="UP001188597"/>
    </source>
</evidence>
<dbReference type="PANTHER" id="PTHR34788">
    <property type="entry name" value="F15I1.22"/>
    <property type="match status" value="1"/>
</dbReference>
<reference evidence="1" key="1">
    <citation type="submission" date="2022-12" db="EMBL/GenBank/DDBJ databases">
        <title>Draft genome assemblies for two species of Escallonia (Escalloniales).</title>
        <authorList>
            <person name="Chanderbali A."/>
            <person name="Dervinis C."/>
            <person name="Anghel I."/>
            <person name="Soltis D."/>
            <person name="Soltis P."/>
            <person name="Zapata F."/>
        </authorList>
    </citation>
    <scope>NUCLEOTIDE SEQUENCE</scope>
    <source>
        <strain evidence="1">UCBG64.0493</strain>
        <tissue evidence="1">Leaf</tissue>
    </source>
</reference>
<comment type="caution">
    <text evidence="1">The sequence shown here is derived from an EMBL/GenBank/DDBJ whole genome shotgun (WGS) entry which is preliminary data.</text>
</comment>
<dbReference type="PANTHER" id="PTHR34788:SF4">
    <property type="entry name" value="F15I1.22"/>
    <property type="match status" value="1"/>
</dbReference>
<organism evidence="1 2">
    <name type="scientific">Escallonia herrerae</name>
    <dbReference type="NCBI Taxonomy" id="1293975"/>
    <lineage>
        <taxon>Eukaryota</taxon>
        <taxon>Viridiplantae</taxon>
        <taxon>Streptophyta</taxon>
        <taxon>Embryophyta</taxon>
        <taxon>Tracheophyta</taxon>
        <taxon>Spermatophyta</taxon>
        <taxon>Magnoliopsida</taxon>
        <taxon>eudicotyledons</taxon>
        <taxon>Gunneridae</taxon>
        <taxon>Pentapetalae</taxon>
        <taxon>asterids</taxon>
        <taxon>campanulids</taxon>
        <taxon>Escalloniales</taxon>
        <taxon>Escalloniaceae</taxon>
        <taxon>Escallonia</taxon>
    </lineage>
</organism>
<dbReference type="GO" id="GO:0051536">
    <property type="term" value="F:iron-sulfur cluster binding"/>
    <property type="evidence" value="ECO:0007669"/>
    <property type="project" value="InterPro"/>
</dbReference>
<dbReference type="CDD" id="cd00207">
    <property type="entry name" value="fer2"/>
    <property type="match status" value="1"/>
</dbReference>
<keyword evidence="2" id="KW-1185">Reference proteome</keyword>
<dbReference type="InterPro" id="IPR001041">
    <property type="entry name" value="2Fe-2S_ferredoxin-type"/>
</dbReference>
<name>A0AA88WQ54_9ASTE</name>
<proteinExistence type="predicted"/>
<evidence type="ECO:0000313" key="1">
    <source>
        <dbReference type="EMBL" id="KAK3030954.1"/>
    </source>
</evidence>
<sequence length="246" mass="27126">MASQLIPMTTTFSQITPQPAGQKPATPAIAGWFSSRGVPLRRRRKVPTVRLGGKKTRRGFFLVRLLRRVRVRWLRLKNSCMLKKLKDYYHSLVQDLIDGGGTVESFQQRLFLETSFGVPVMGLTFNTFPNAGSSLHVDHVVYSETSFPMHAQKCFTTSAFIKAPSSLASVKSISKAFCLESASGFIATAMAVYKVKLIGPEGEVNEFEAPDDAYILDSAENAGLELPYIHAGLVMIIRNHDSNGAI</sequence>
<dbReference type="Proteomes" id="UP001188597">
    <property type="component" value="Unassembled WGS sequence"/>
</dbReference>
<accession>A0AA88WQ54</accession>
<protein>
    <submittedName>
        <fullName evidence="1">Uncharacterized protein</fullName>
    </submittedName>
</protein>
<dbReference type="AlphaFoldDB" id="A0AA88WQ54"/>
<dbReference type="EMBL" id="JAVXUP010000323">
    <property type="protein sequence ID" value="KAK3030954.1"/>
    <property type="molecule type" value="Genomic_DNA"/>
</dbReference>
<gene>
    <name evidence="1" type="ORF">RJ639_036692</name>
</gene>